<gene>
    <name evidence="2" type="ORF">FHW12_001720</name>
</gene>
<sequence length="540" mass="56203">MNPRLVPLGLAISLVLAAPCALAQTVPWRAVIGTNSSVVVPGLPSVARSYGDVVLSDAGGGRVGVRMSSSNYAGYWAYKQGAWAQYMKEGVTGVLGPGRSGGEAAHVFLDYSSGFGAAGFDGQRVFVAKAGNPADTVNATWGVWRWDQQKNVEIARVLTDGTLGPGMGLDWTYAAGVSFGVRAMSGGRALINADVTSPTSQVNRLLVQSLPGAANQPCMLRNSTSRDLAPNLVAGDTFDTAWDFNALAVTPGNRVYGAFSASSGDGIWEVCNGAPRARAATGRTDALGPDIGVATAQFTSSFTTPRPGNEGNVYFFANFRPTSGDSSRAGLFWNDGASNRALAMNDASGTWGPHWLDATWSSFDTGSLMSAGEWSAFTATVRTGDGGTPEGLWRVQAGGTPELVALFDLPGSYGPESGRSWSSFYARAILSNGDIIVSAYTNPNSEYALWLLKRGAAPRRILAAGQSVSIPTSSGIVADTVSSFSFDDSGPALYGAGVDSWAGADGSVLVQVNAATYGNVRVMAIPSNPVDLIFRNGYDG</sequence>
<keyword evidence="3" id="KW-1185">Reference proteome</keyword>
<keyword evidence="1" id="KW-0732">Signal</keyword>
<evidence type="ECO:0000313" key="3">
    <source>
        <dbReference type="Proteomes" id="UP000550401"/>
    </source>
</evidence>
<evidence type="ECO:0000256" key="1">
    <source>
        <dbReference type="SAM" id="SignalP"/>
    </source>
</evidence>
<reference evidence="2 3" key="1">
    <citation type="submission" date="2020-07" db="EMBL/GenBank/DDBJ databases">
        <title>Genomic Encyclopedia of Type Strains, Phase IV (KMG-V): Genome sequencing to study the core and pangenomes of soil and plant-associated prokaryotes.</title>
        <authorList>
            <person name="Whitman W."/>
        </authorList>
    </citation>
    <scope>NUCLEOTIDE SEQUENCE [LARGE SCALE GENOMIC DNA]</scope>
    <source>
        <strain evidence="2 3">RH2WT43</strain>
    </source>
</reference>
<dbReference type="Proteomes" id="UP000550401">
    <property type="component" value="Unassembled WGS sequence"/>
</dbReference>
<evidence type="ECO:0000313" key="2">
    <source>
        <dbReference type="EMBL" id="MBA8887506.1"/>
    </source>
</evidence>
<accession>A0A839EYR9</accession>
<name>A0A839EYR9_9GAMM</name>
<organism evidence="2 3">
    <name type="scientific">Dokdonella fugitiva</name>
    <dbReference type="NCBI Taxonomy" id="328517"/>
    <lineage>
        <taxon>Bacteria</taxon>
        <taxon>Pseudomonadati</taxon>
        <taxon>Pseudomonadota</taxon>
        <taxon>Gammaproteobacteria</taxon>
        <taxon>Lysobacterales</taxon>
        <taxon>Rhodanobacteraceae</taxon>
        <taxon>Dokdonella</taxon>
    </lineage>
</organism>
<comment type="caution">
    <text evidence="2">The sequence shown here is derived from an EMBL/GenBank/DDBJ whole genome shotgun (WGS) entry which is preliminary data.</text>
</comment>
<feature type="chain" id="PRO_5032615688" evidence="1">
    <location>
        <begin position="24"/>
        <end position="540"/>
    </location>
</feature>
<dbReference type="EMBL" id="JACGXL010000002">
    <property type="protein sequence ID" value="MBA8887506.1"/>
    <property type="molecule type" value="Genomic_DNA"/>
</dbReference>
<dbReference type="RefSeq" id="WP_182530569.1">
    <property type="nucleotide sequence ID" value="NZ_JACGXL010000002.1"/>
</dbReference>
<proteinExistence type="predicted"/>
<feature type="signal peptide" evidence="1">
    <location>
        <begin position="1"/>
        <end position="23"/>
    </location>
</feature>
<protein>
    <submittedName>
        <fullName evidence="2">Uncharacterized protein</fullName>
    </submittedName>
</protein>
<dbReference type="AlphaFoldDB" id="A0A839EYR9"/>